<feature type="compositionally biased region" description="Basic residues" evidence="1">
    <location>
        <begin position="15"/>
        <end position="34"/>
    </location>
</feature>
<organism evidence="2">
    <name type="scientific">uncultured Frankineae bacterium</name>
    <dbReference type="NCBI Taxonomy" id="437475"/>
    <lineage>
        <taxon>Bacteria</taxon>
        <taxon>Bacillati</taxon>
        <taxon>Actinomycetota</taxon>
        <taxon>Actinomycetes</taxon>
        <taxon>Frankiales</taxon>
        <taxon>environmental samples</taxon>
    </lineage>
</organism>
<feature type="compositionally biased region" description="Basic residues" evidence="1">
    <location>
        <begin position="64"/>
        <end position="75"/>
    </location>
</feature>
<feature type="region of interest" description="Disordered" evidence="1">
    <location>
        <begin position="1"/>
        <end position="75"/>
    </location>
</feature>
<gene>
    <name evidence="2" type="ORF">AVDCRST_MAG16-3113</name>
</gene>
<feature type="non-terminal residue" evidence="2">
    <location>
        <position position="216"/>
    </location>
</feature>
<evidence type="ECO:0000313" key="2">
    <source>
        <dbReference type="EMBL" id="CAA9362052.1"/>
    </source>
</evidence>
<sequence>GAACPGGRGRADRSRGRRHRRHGRAGGDRRRRAGARRERLPAHPQRGGAAARGLPRLPWAHGPHAGHRRGHRRLGARRAAALRGRGAGRPAPAAPLRGLDAAARGRGPRQGRVVVRPTRPGVGAARPVHPGRPQPDLRAGRGRGDAALALPGPDGDRQRCLERRLRRHRLRAGRAVRAGRALQRLAQHGGLRRHRRVPAARPAPGAAAPTFATGRL</sequence>
<name>A0A6J4MKL5_9ACTN</name>
<dbReference type="AlphaFoldDB" id="A0A6J4MKL5"/>
<evidence type="ECO:0000256" key="1">
    <source>
        <dbReference type="SAM" id="MobiDB-lite"/>
    </source>
</evidence>
<reference evidence="2" key="1">
    <citation type="submission" date="2020-02" db="EMBL/GenBank/DDBJ databases">
        <authorList>
            <person name="Meier V. D."/>
        </authorList>
    </citation>
    <scope>NUCLEOTIDE SEQUENCE</scope>
    <source>
        <strain evidence="2">AVDCRST_MAG16</strain>
    </source>
</reference>
<dbReference type="EMBL" id="CADCUE010000292">
    <property type="protein sequence ID" value="CAA9362052.1"/>
    <property type="molecule type" value="Genomic_DNA"/>
</dbReference>
<accession>A0A6J4MKL5</accession>
<feature type="region of interest" description="Disordered" evidence="1">
    <location>
        <begin position="188"/>
        <end position="216"/>
    </location>
</feature>
<feature type="compositionally biased region" description="Low complexity" evidence="1">
    <location>
        <begin position="199"/>
        <end position="216"/>
    </location>
</feature>
<protein>
    <submittedName>
        <fullName evidence="2">Uncharacterized protein</fullName>
    </submittedName>
</protein>
<feature type="compositionally biased region" description="Low complexity" evidence="1">
    <location>
        <begin position="101"/>
        <end position="124"/>
    </location>
</feature>
<feature type="region of interest" description="Disordered" evidence="1">
    <location>
        <begin position="101"/>
        <end position="155"/>
    </location>
</feature>
<feature type="non-terminal residue" evidence="2">
    <location>
        <position position="1"/>
    </location>
</feature>
<proteinExistence type="predicted"/>